<keyword evidence="7" id="KW-1185">Reference proteome</keyword>
<proteinExistence type="predicted"/>
<evidence type="ECO:0000259" key="5">
    <source>
        <dbReference type="PROSITE" id="PS50071"/>
    </source>
</evidence>
<dbReference type="GO" id="GO:0005634">
    <property type="term" value="C:nucleus"/>
    <property type="evidence" value="ECO:0007669"/>
    <property type="project" value="UniProtKB-SubCell"/>
</dbReference>
<dbReference type="PANTHER" id="PTHR11850">
    <property type="entry name" value="HOMEOBOX PROTEIN TRANSCRIPTION FACTORS"/>
    <property type="match status" value="1"/>
</dbReference>
<name>A0AAE0L3Y7_9CHLO</name>
<comment type="subcellular location">
    <subcellularLocation>
        <location evidence="4">Nucleus</location>
    </subcellularLocation>
</comment>
<dbReference type="EMBL" id="LGRX02010152">
    <property type="protein sequence ID" value="KAK3270890.1"/>
    <property type="molecule type" value="Genomic_DNA"/>
</dbReference>
<accession>A0AAE0L3Y7</accession>
<evidence type="ECO:0000256" key="1">
    <source>
        <dbReference type="ARBA" id="ARBA00023125"/>
    </source>
</evidence>
<evidence type="ECO:0000256" key="3">
    <source>
        <dbReference type="ARBA" id="ARBA00023242"/>
    </source>
</evidence>
<evidence type="ECO:0000256" key="4">
    <source>
        <dbReference type="PROSITE-ProRule" id="PRU00108"/>
    </source>
</evidence>
<dbReference type="InterPro" id="IPR005541">
    <property type="entry name" value="KNOX2"/>
</dbReference>
<dbReference type="Proteomes" id="UP001190700">
    <property type="component" value="Unassembled WGS sequence"/>
</dbReference>
<dbReference type="Gene3D" id="1.10.10.60">
    <property type="entry name" value="Homeodomain-like"/>
    <property type="match status" value="1"/>
</dbReference>
<dbReference type="SUPFAM" id="SSF46689">
    <property type="entry name" value="Homeodomain-like"/>
    <property type="match status" value="1"/>
</dbReference>
<comment type="caution">
    <text evidence="6">The sequence shown here is derived from an EMBL/GenBank/DDBJ whole genome shotgun (WGS) entry which is preliminary data.</text>
</comment>
<evidence type="ECO:0000313" key="7">
    <source>
        <dbReference type="Proteomes" id="UP001190700"/>
    </source>
</evidence>
<dbReference type="PROSITE" id="PS50071">
    <property type="entry name" value="HOMEOBOX_2"/>
    <property type="match status" value="1"/>
</dbReference>
<organism evidence="6 7">
    <name type="scientific">Cymbomonas tetramitiformis</name>
    <dbReference type="NCBI Taxonomy" id="36881"/>
    <lineage>
        <taxon>Eukaryota</taxon>
        <taxon>Viridiplantae</taxon>
        <taxon>Chlorophyta</taxon>
        <taxon>Pyramimonadophyceae</taxon>
        <taxon>Pyramimonadales</taxon>
        <taxon>Pyramimonadaceae</taxon>
        <taxon>Cymbomonas</taxon>
    </lineage>
</organism>
<protein>
    <recommendedName>
        <fullName evidence="5">Homeobox domain-containing protein</fullName>
    </recommendedName>
</protein>
<evidence type="ECO:0000256" key="2">
    <source>
        <dbReference type="ARBA" id="ARBA00023155"/>
    </source>
</evidence>
<keyword evidence="1 4" id="KW-0238">DNA-binding</keyword>
<gene>
    <name evidence="6" type="ORF">CYMTET_20734</name>
</gene>
<dbReference type="SMART" id="SM00389">
    <property type="entry name" value="HOX"/>
    <property type="match status" value="1"/>
</dbReference>
<dbReference type="InterPro" id="IPR050224">
    <property type="entry name" value="TALE_homeobox"/>
</dbReference>
<dbReference type="InterPro" id="IPR008422">
    <property type="entry name" value="KN_HD"/>
</dbReference>
<dbReference type="GO" id="GO:0003677">
    <property type="term" value="F:DNA binding"/>
    <property type="evidence" value="ECO:0007669"/>
    <property type="project" value="UniProtKB-UniRule"/>
</dbReference>
<evidence type="ECO:0000313" key="6">
    <source>
        <dbReference type="EMBL" id="KAK3270890.1"/>
    </source>
</evidence>
<keyword evidence="3 4" id="KW-0539">Nucleus</keyword>
<feature type="DNA-binding region" description="Homeobox" evidence="4">
    <location>
        <begin position="191"/>
        <end position="253"/>
    </location>
</feature>
<feature type="domain" description="Homeobox" evidence="5">
    <location>
        <begin position="189"/>
        <end position="252"/>
    </location>
</feature>
<dbReference type="InterPro" id="IPR009057">
    <property type="entry name" value="Homeodomain-like_sf"/>
</dbReference>
<dbReference type="GO" id="GO:0006355">
    <property type="term" value="P:regulation of DNA-templated transcription"/>
    <property type="evidence" value="ECO:0007669"/>
    <property type="project" value="InterPro"/>
</dbReference>
<keyword evidence="2 4" id="KW-0371">Homeobox</keyword>
<sequence length="288" mass="33316">MRHPLFPRLVQANFDSLRIGQLPSQVETLNQHHARYLSSLEASVRCIPYLEGNEAEDDDLDDFMLNYCSILESYHEETQTLLKQAVTNLDFFEQKLFKLQNFGATKLQTCCGSSDTAPSGVEAPEGQTIGNYGVSIYDDVQSSLTRNRTTKSVVDELQDKILTPEEEYQILHQLKAEHHRAIFDLKDEFLKRKKKGKLPQDAAAALKEWWQQNFVWPYPSDDDKKALADSTSLSLTQVNNWFINQRKRHWLKLFPSRPPTCRDEAKLRLLQQYGTLENVLRKMGIEHE</sequence>
<dbReference type="Pfam" id="PF03791">
    <property type="entry name" value="KNOX2"/>
    <property type="match status" value="1"/>
</dbReference>
<dbReference type="Pfam" id="PF05920">
    <property type="entry name" value="Homeobox_KN"/>
    <property type="match status" value="1"/>
</dbReference>
<dbReference type="AlphaFoldDB" id="A0AAE0L3Y7"/>
<reference evidence="6 7" key="1">
    <citation type="journal article" date="2015" name="Genome Biol. Evol.">
        <title>Comparative Genomics of a Bacterivorous Green Alga Reveals Evolutionary Causalities and Consequences of Phago-Mixotrophic Mode of Nutrition.</title>
        <authorList>
            <person name="Burns J.A."/>
            <person name="Paasch A."/>
            <person name="Narechania A."/>
            <person name="Kim E."/>
        </authorList>
    </citation>
    <scope>NUCLEOTIDE SEQUENCE [LARGE SCALE GENOMIC DNA]</scope>
    <source>
        <strain evidence="6 7">PLY_AMNH</strain>
    </source>
</reference>
<dbReference type="CDD" id="cd00086">
    <property type="entry name" value="homeodomain"/>
    <property type="match status" value="1"/>
</dbReference>
<dbReference type="InterPro" id="IPR001356">
    <property type="entry name" value="HD"/>
</dbReference>